<dbReference type="GO" id="GO:0008146">
    <property type="term" value="F:sulfotransferase activity"/>
    <property type="evidence" value="ECO:0007669"/>
    <property type="project" value="InterPro"/>
</dbReference>
<evidence type="ECO:0000256" key="9">
    <source>
        <dbReference type="RuleBase" id="RU364020"/>
    </source>
</evidence>
<reference evidence="10" key="1">
    <citation type="submission" date="2021-02" db="EMBL/GenBank/DDBJ databases">
        <authorList>
            <person name="Nowell W R."/>
        </authorList>
    </citation>
    <scope>NUCLEOTIDE SEQUENCE</scope>
</reference>
<dbReference type="AlphaFoldDB" id="A0A815JQB6"/>
<keyword evidence="6 9" id="KW-0333">Golgi apparatus</keyword>
<comment type="caution">
    <text evidence="10">The sequence shown here is derived from an EMBL/GenBank/DDBJ whole genome shotgun (WGS) entry which is preliminary data.</text>
</comment>
<dbReference type="EC" id="2.8.2.-" evidence="9"/>
<dbReference type="PANTHER" id="PTHR12137:SF54">
    <property type="entry name" value="CARBOHYDRATE SULFOTRANSFERASE"/>
    <property type="match status" value="1"/>
</dbReference>
<keyword evidence="4" id="KW-0812">Transmembrane</keyword>
<comment type="subcellular location">
    <subcellularLocation>
        <location evidence="1 9">Golgi apparatus membrane</location>
        <topology evidence="1 9">Single-pass type II membrane protein</topology>
    </subcellularLocation>
</comment>
<dbReference type="EMBL" id="CAJOBC010082064">
    <property type="protein sequence ID" value="CAF4280387.1"/>
    <property type="molecule type" value="Genomic_DNA"/>
</dbReference>
<evidence type="ECO:0000313" key="11">
    <source>
        <dbReference type="EMBL" id="CAF4280387.1"/>
    </source>
</evidence>
<keyword evidence="3 9" id="KW-0808">Transferase</keyword>
<dbReference type="InterPro" id="IPR018011">
    <property type="entry name" value="Carb_sulfotrans_8-10"/>
</dbReference>
<evidence type="ECO:0000256" key="1">
    <source>
        <dbReference type="ARBA" id="ARBA00004323"/>
    </source>
</evidence>
<keyword evidence="7" id="KW-0472">Membrane</keyword>
<dbReference type="Proteomes" id="UP000681722">
    <property type="component" value="Unassembled WGS sequence"/>
</dbReference>
<dbReference type="Proteomes" id="UP000663829">
    <property type="component" value="Unassembled WGS sequence"/>
</dbReference>
<evidence type="ECO:0000256" key="6">
    <source>
        <dbReference type="ARBA" id="ARBA00023034"/>
    </source>
</evidence>
<dbReference type="InterPro" id="IPR005331">
    <property type="entry name" value="Sulfotransferase"/>
</dbReference>
<evidence type="ECO:0000256" key="5">
    <source>
        <dbReference type="ARBA" id="ARBA00022989"/>
    </source>
</evidence>
<dbReference type="GO" id="GO:0016051">
    <property type="term" value="P:carbohydrate biosynthetic process"/>
    <property type="evidence" value="ECO:0007669"/>
    <property type="project" value="InterPro"/>
</dbReference>
<keyword evidence="9" id="KW-0735">Signal-anchor</keyword>
<sequence length="241" mass="28767">MGQPNISYLQIMKQSNPISVSSFCKEDVQEMKDNNLLNIRNLNSIVCPVQKVASTNILRIILLTADKKYLKQTKEQNDRLLKRISSKYIYTMKRPFLQSIKLGKLQLRQQLNLLNNTSRFKFLFVRHPFRRIISAYYDKFIYPEEFEIPNWTRRKQMMLKTLKQKTFTLKTFLFYIVYSIEHRLPLDGHWARIVTFCSFCKRQENVNRSDFHFVLCPHYAKVAVASNRNFSGKCNYENIQL</sequence>
<proteinExistence type="inferred from homology"/>
<dbReference type="PANTHER" id="PTHR12137">
    <property type="entry name" value="CARBOHYDRATE SULFOTRANSFERASE"/>
    <property type="match status" value="1"/>
</dbReference>
<dbReference type="OrthoDB" id="2019940at2759"/>
<evidence type="ECO:0000313" key="10">
    <source>
        <dbReference type="EMBL" id="CAF1385306.1"/>
    </source>
</evidence>
<evidence type="ECO:0000256" key="2">
    <source>
        <dbReference type="ARBA" id="ARBA00006339"/>
    </source>
</evidence>
<evidence type="ECO:0000256" key="8">
    <source>
        <dbReference type="ARBA" id="ARBA00023180"/>
    </source>
</evidence>
<evidence type="ECO:0000256" key="7">
    <source>
        <dbReference type="ARBA" id="ARBA00023136"/>
    </source>
</evidence>
<protein>
    <recommendedName>
        <fullName evidence="9">Carbohydrate sulfotransferase</fullName>
        <ecNumber evidence="9">2.8.2.-</ecNumber>
    </recommendedName>
</protein>
<name>A0A815JQB6_9BILA</name>
<organism evidence="10 12">
    <name type="scientific">Didymodactylos carnosus</name>
    <dbReference type="NCBI Taxonomy" id="1234261"/>
    <lineage>
        <taxon>Eukaryota</taxon>
        <taxon>Metazoa</taxon>
        <taxon>Spiralia</taxon>
        <taxon>Gnathifera</taxon>
        <taxon>Rotifera</taxon>
        <taxon>Eurotatoria</taxon>
        <taxon>Bdelloidea</taxon>
        <taxon>Philodinida</taxon>
        <taxon>Philodinidae</taxon>
        <taxon>Didymodactylos</taxon>
    </lineage>
</organism>
<accession>A0A815JQB6</accession>
<dbReference type="GO" id="GO:0000139">
    <property type="term" value="C:Golgi membrane"/>
    <property type="evidence" value="ECO:0007669"/>
    <property type="project" value="UniProtKB-SubCell"/>
</dbReference>
<keyword evidence="9" id="KW-0119">Carbohydrate metabolism</keyword>
<keyword evidence="12" id="KW-1185">Reference proteome</keyword>
<keyword evidence="5" id="KW-1133">Transmembrane helix</keyword>
<comment type="similarity">
    <text evidence="2 9">Belongs to the sulfotransferase 2 family.</text>
</comment>
<gene>
    <name evidence="10" type="ORF">GPM918_LOCUS32529</name>
    <name evidence="11" type="ORF">SRO942_LOCUS33198</name>
</gene>
<evidence type="ECO:0000256" key="3">
    <source>
        <dbReference type="ARBA" id="ARBA00022679"/>
    </source>
</evidence>
<evidence type="ECO:0000256" key="4">
    <source>
        <dbReference type="ARBA" id="ARBA00022692"/>
    </source>
</evidence>
<keyword evidence="8 9" id="KW-0325">Glycoprotein</keyword>
<dbReference type="EMBL" id="CAJNOQ010016664">
    <property type="protein sequence ID" value="CAF1385306.1"/>
    <property type="molecule type" value="Genomic_DNA"/>
</dbReference>
<dbReference type="Pfam" id="PF03567">
    <property type="entry name" value="Sulfotransfer_2"/>
    <property type="match status" value="1"/>
</dbReference>
<evidence type="ECO:0000313" key="12">
    <source>
        <dbReference type="Proteomes" id="UP000663829"/>
    </source>
</evidence>